<gene>
    <name evidence="1" type="ORF">METZ01_LOCUS442186</name>
    <name evidence="2" type="ORF">METZ01_LOCUS509675</name>
    <name evidence="3" type="ORF">METZ01_LOCUS510283</name>
    <name evidence="4" type="ORF">METZ01_LOCUS510285</name>
</gene>
<accession>A0A383ELD0</accession>
<name>A0A383ELD0_9ZZZZ</name>
<dbReference type="EMBL" id="UINC01226795">
    <property type="protein sequence ID" value="SVE57431.1"/>
    <property type="molecule type" value="Genomic_DNA"/>
</dbReference>
<dbReference type="EMBL" id="UINC01226794">
    <property type="protein sequence ID" value="SVE57429.1"/>
    <property type="molecule type" value="Genomic_DNA"/>
</dbReference>
<proteinExistence type="predicted"/>
<evidence type="ECO:0000313" key="2">
    <source>
        <dbReference type="EMBL" id="SVE56821.1"/>
    </source>
</evidence>
<dbReference type="AlphaFoldDB" id="A0A383ELD0"/>
<sequence length="49" mass="5808">MKYMCKTCQKPCDDIPQHIRKVHGFSESHIKEDLKNKPDAYKNAFEIIK</sequence>
<dbReference type="EMBL" id="UINC01226364">
    <property type="protein sequence ID" value="SVE56821.1"/>
    <property type="molecule type" value="Genomic_DNA"/>
</dbReference>
<evidence type="ECO:0000313" key="3">
    <source>
        <dbReference type="EMBL" id="SVE57429.1"/>
    </source>
</evidence>
<evidence type="ECO:0000313" key="1">
    <source>
        <dbReference type="EMBL" id="SVD89332.1"/>
    </source>
</evidence>
<protein>
    <submittedName>
        <fullName evidence="3">Uncharacterized protein</fullName>
    </submittedName>
</protein>
<reference evidence="3" key="1">
    <citation type="submission" date="2018-05" db="EMBL/GenBank/DDBJ databases">
        <authorList>
            <person name="Lanie J.A."/>
            <person name="Ng W.-L."/>
            <person name="Kazmierczak K.M."/>
            <person name="Andrzejewski T.M."/>
            <person name="Davidsen T.M."/>
            <person name="Wayne K.J."/>
            <person name="Tettelin H."/>
            <person name="Glass J.I."/>
            <person name="Rusch D."/>
            <person name="Podicherti R."/>
            <person name="Tsui H.-C.T."/>
            <person name="Winkler M.E."/>
        </authorList>
    </citation>
    <scope>NUCLEOTIDE SEQUENCE</scope>
</reference>
<evidence type="ECO:0000313" key="4">
    <source>
        <dbReference type="EMBL" id="SVE57431.1"/>
    </source>
</evidence>
<dbReference type="EMBL" id="UINC01180239">
    <property type="protein sequence ID" value="SVD89332.1"/>
    <property type="molecule type" value="Genomic_DNA"/>
</dbReference>
<organism evidence="3">
    <name type="scientific">marine metagenome</name>
    <dbReference type="NCBI Taxonomy" id="408172"/>
    <lineage>
        <taxon>unclassified sequences</taxon>
        <taxon>metagenomes</taxon>
        <taxon>ecological metagenomes</taxon>
    </lineage>
</organism>